<evidence type="ECO:0000256" key="1">
    <source>
        <dbReference type="ARBA" id="ARBA00022729"/>
    </source>
</evidence>
<dbReference type="RefSeq" id="WP_144840860.1">
    <property type="nucleotide sequence ID" value="NZ_JBHTKI010000014.1"/>
</dbReference>
<dbReference type="Gene3D" id="2.60.40.1220">
    <property type="match status" value="1"/>
</dbReference>
<gene>
    <name evidence="3" type="ORF">ACFQ1X_10525</name>
</gene>
<organism evidence="3 4">
    <name type="scientific">Metaplanococcus flavidus</name>
    <dbReference type="NCBI Taxonomy" id="569883"/>
    <lineage>
        <taxon>Bacteria</taxon>
        <taxon>Bacillati</taxon>
        <taxon>Bacillota</taxon>
        <taxon>Bacilli</taxon>
        <taxon>Bacillales</taxon>
        <taxon>Caryophanaceae</taxon>
        <taxon>Metaplanococcus</taxon>
    </lineage>
</organism>
<feature type="domain" description="BIG2" evidence="2">
    <location>
        <begin position="168"/>
        <end position="258"/>
    </location>
</feature>
<dbReference type="Gene3D" id="2.60.40.3450">
    <property type="match status" value="1"/>
</dbReference>
<proteinExistence type="predicted"/>
<reference evidence="4" key="1">
    <citation type="journal article" date="2019" name="Int. J. Syst. Evol. Microbiol.">
        <title>The Global Catalogue of Microorganisms (GCM) 10K type strain sequencing project: providing services to taxonomists for standard genome sequencing and annotation.</title>
        <authorList>
            <consortium name="The Broad Institute Genomics Platform"/>
            <consortium name="The Broad Institute Genome Sequencing Center for Infectious Disease"/>
            <person name="Wu L."/>
            <person name="Ma J."/>
        </authorList>
    </citation>
    <scope>NUCLEOTIDE SEQUENCE [LARGE SCALE GENOMIC DNA]</scope>
    <source>
        <strain evidence="4">CCUG 56756</strain>
    </source>
</reference>
<evidence type="ECO:0000259" key="2">
    <source>
        <dbReference type="SMART" id="SM00635"/>
    </source>
</evidence>
<accession>A0ABW3LC16</accession>
<dbReference type="Gene3D" id="2.60.40.1080">
    <property type="match status" value="1"/>
</dbReference>
<dbReference type="SMART" id="SM00635">
    <property type="entry name" value="BID_2"/>
    <property type="match status" value="2"/>
</dbReference>
<evidence type="ECO:0000313" key="3">
    <source>
        <dbReference type="EMBL" id="MFD1031864.1"/>
    </source>
</evidence>
<evidence type="ECO:0000313" key="4">
    <source>
        <dbReference type="Proteomes" id="UP001597109"/>
    </source>
</evidence>
<name>A0ABW3LC16_9BACL</name>
<dbReference type="Gene3D" id="2.60.40.3440">
    <property type="match status" value="1"/>
</dbReference>
<sequence>MTVTKATLLSDRKTVEVEVNEAFTRNQEYTLTTANFRDADGVAYPASSAKFSWAVEDGVKVALVDGSLVVGETTGLTVTDQDGKAVTGATVALTSSNANIATVSGTTVSTATINAIAAGTADVTATVTLADGVILTNTFKVSVAEAPNVVANQGFTLVDDVTDLTETPQNTVAFTNSAKTTSLFAGESKEVAMFNTVNSDPEEAAYEFDGATVRSLNPIIATASVTGDILTINANAGQTGKASFEVTLADNTKRTISVDVKAVAALKDIKTSVTSVKLSDESAAGSAQEGVNQETVTVSSVDQYGENIEFGPTGKVTVTSNTEGLVIGGTGSNNELAFTTTTAGDDATDAFTITTTKDKVVNGKVEVKYFKNATDAQPVSTKTISVNVVDVDPAATPVALDVISASQIDVNAPYTATVSDTDAIDFGSADVYTLDAKGNRLEEVTATASYAGSDDYVDVTNSVLGFQAVDALTLLTASDTVDVEVTADGIVKVLPIKYMNSASVPASATVTTNPVTVKLAAGDNELTFEELIFGAIDSSQLVEDTDLSEYIAVRKAAKNGGYIYNKSLVTVKDASGKVIPTGVNVYGLNDTATTGNIWADESSVFSSVNFNADFSLANVVKTAGGDVTLSATPALTDTVDAALAGDAVSFTLVIKSIYSASLDANATDNNLLAAPVTVNVTVTK</sequence>
<feature type="domain" description="BIG2" evidence="2">
    <location>
        <begin position="55"/>
        <end position="137"/>
    </location>
</feature>
<protein>
    <submittedName>
        <fullName evidence="3">Ig-like domain-containing protein</fullName>
    </submittedName>
</protein>
<comment type="caution">
    <text evidence="3">The sequence shown here is derived from an EMBL/GenBank/DDBJ whole genome shotgun (WGS) entry which is preliminary data.</text>
</comment>
<dbReference type="Proteomes" id="UP001597109">
    <property type="component" value="Unassembled WGS sequence"/>
</dbReference>
<dbReference type="InterPro" id="IPR014755">
    <property type="entry name" value="Cu-Rt/internalin_Ig-like"/>
</dbReference>
<dbReference type="Gene3D" id="2.60.40.3460">
    <property type="match status" value="1"/>
</dbReference>
<keyword evidence="4" id="KW-1185">Reference proteome</keyword>
<dbReference type="InterPro" id="IPR003343">
    <property type="entry name" value="Big_2"/>
</dbReference>
<keyword evidence="1" id="KW-0732">Signal</keyword>
<dbReference type="EMBL" id="JBHTKI010000014">
    <property type="protein sequence ID" value="MFD1031864.1"/>
    <property type="molecule type" value="Genomic_DNA"/>
</dbReference>